<proteinExistence type="inferred from homology"/>
<dbReference type="InterPro" id="IPR050425">
    <property type="entry name" value="NAD(P)_dehydrat-like"/>
</dbReference>
<keyword evidence="1" id="KW-0560">Oxidoreductase</keyword>
<protein>
    <submittedName>
        <fullName evidence="4">Aldehyde reductase</fullName>
    </submittedName>
</protein>
<dbReference type="Proteomes" id="UP000670947">
    <property type="component" value="Unassembled WGS sequence"/>
</dbReference>
<evidence type="ECO:0000256" key="1">
    <source>
        <dbReference type="ARBA" id="ARBA00023002"/>
    </source>
</evidence>
<evidence type="ECO:0000313" key="4">
    <source>
        <dbReference type="EMBL" id="MBO7744533.1"/>
    </source>
</evidence>
<dbReference type="InterPro" id="IPR036291">
    <property type="entry name" value="NAD(P)-bd_dom_sf"/>
</dbReference>
<dbReference type="CDD" id="cd05227">
    <property type="entry name" value="AR_SDR_e"/>
    <property type="match status" value="1"/>
</dbReference>
<feature type="domain" description="NAD-dependent epimerase/dehydratase" evidence="3">
    <location>
        <begin position="10"/>
        <end position="249"/>
    </location>
</feature>
<evidence type="ECO:0000313" key="5">
    <source>
        <dbReference type="Proteomes" id="UP000670947"/>
    </source>
</evidence>
<keyword evidence="5" id="KW-1185">Reference proteome</keyword>
<dbReference type="EMBL" id="JAGGDJ010000004">
    <property type="protein sequence ID" value="MBO7744533.1"/>
    <property type="molecule type" value="Genomic_DNA"/>
</dbReference>
<evidence type="ECO:0000256" key="2">
    <source>
        <dbReference type="ARBA" id="ARBA00023445"/>
    </source>
</evidence>
<sequence length="344" mass="36698">MTSIQPAQTVLVTGGTGFVAGWCIAGLLKRGYAVRATLRSPAKADAVRQAVAEQADPGGRLSFVAADLTADAGWDEAAVGCDYVLHVASPLGYDHPKDPGALIVPARDGTLRVLRAAVKAGVRRVVMTSSCAAVTPSVYRRGDVVDETLWSDPNDPKLDPYRKSKTIAEQAAWRYMREHGGATTLATVLPGAVFGPLLGADGQGSVQVINRLLQGKVPAAPRLGFEIVDVRDLADLHLRAMTADAAAGERFIAVGEFQWMADVARELREGLGQAARGVPTRTMPDALVRFLAVFDPSLRALTPMLGRKYQRTSAKARRVLGWQPRPARETVLDCAKSLIANGLV</sequence>
<name>A0ABS3W8D4_9BACL</name>
<comment type="caution">
    <text evidence="4">The sequence shown here is derived from an EMBL/GenBank/DDBJ whole genome shotgun (WGS) entry which is preliminary data.</text>
</comment>
<dbReference type="Gene3D" id="3.40.50.720">
    <property type="entry name" value="NAD(P)-binding Rossmann-like Domain"/>
    <property type="match status" value="1"/>
</dbReference>
<gene>
    <name evidence="4" type="ORF">I8J29_10020</name>
</gene>
<reference evidence="4 5" key="1">
    <citation type="submission" date="2021-03" db="EMBL/GenBank/DDBJ databases">
        <title>Paenibacillus artemisicola MWE-103 whole genome sequence.</title>
        <authorList>
            <person name="Ham Y.J."/>
        </authorList>
    </citation>
    <scope>NUCLEOTIDE SEQUENCE [LARGE SCALE GENOMIC DNA]</scope>
    <source>
        <strain evidence="4 5">MWE-103</strain>
    </source>
</reference>
<organism evidence="4 5">
    <name type="scientific">Paenibacillus artemisiicola</name>
    <dbReference type="NCBI Taxonomy" id="1172618"/>
    <lineage>
        <taxon>Bacteria</taxon>
        <taxon>Bacillati</taxon>
        <taxon>Bacillota</taxon>
        <taxon>Bacilli</taxon>
        <taxon>Bacillales</taxon>
        <taxon>Paenibacillaceae</taxon>
        <taxon>Paenibacillus</taxon>
    </lineage>
</organism>
<dbReference type="SUPFAM" id="SSF51735">
    <property type="entry name" value="NAD(P)-binding Rossmann-fold domains"/>
    <property type="match status" value="1"/>
</dbReference>
<accession>A0ABS3W8D4</accession>
<comment type="similarity">
    <text evidence="2">Belongs to the NAD(P)-dependent epimerase/dehydratase family. Dihydroflavonol-4-reductase subfamily.</text>
</comment>
<dbReference type="RefSeq" id="WP_208847463.1">
    <property type="nucleotide sequence ID" value="NZ_JAGGDJ010000004.1"/>
</dbReference>
<dbReference type="InterPro" id="IPR001509">
    <property type="entry name" value="Epimerase_deHydtase"/>
</dbReference>
<dbReference type="Pfam" id="PF01370">
    <property type="entry name" value="Epimerase"/>
    <property type="match status" value="1"/>
</dbReference>
<evidence type="ECO:0000259" key="3">
    <source>
        <dbReference type="Pfam" id="PF01370"/>
    </source>
</evidence>
<dbReference type="PANTHER" id="PTHR10366">
    <property type="entry name" value="NAD DEPENDENT EPIMERASE/DEHYDRATASE"/>
    <property type="match status" value="1"/>
</dbReference>
<dbReference type="PANTHER" id="PTHR10366:SF564">
    <property type="entry name" value="STEROL-4-ALPHA-CARBOXYLATE 3-DEHYDROGENASE, DECARBOXYLATING"/>
    <property type="match status" value="1"/>
</dbReference>